<reference evidence="2 3" key="1">
    <citation type="journal article" date="2016" name="Appl. Environ. Microbiol.">
        <title>Whole genome relationships among Francisella bacteria of diverse origin define new species and provide specific regions for detection.</title>
        <authorList>
            <person name="Challacombe J.F."/>
            <person name="Petersen J.M."/>
            <person name="Gallegos-Graves V."/>
            <person name="Hodge D."/>
            <person name="Pillai S."/>
            <person name="Kuske C.R."/>
        </authorList>
    </citation>
    <scope>NUCLEOTIDE SEQUENCE [LARGE SCALE GENOMIC DNA]</scope>
    <source>
        <strain evidence="3">TX07-7310</strain>
    </source>
</reference>
<dbReference type="GO" id="GO:0016645">
    <property type="term" value="F:oxidoreductase activity, acting on the CH-NH group of donors"/>
    <property type="evidence" value="ECO:0007669"/>
    <property type="project" value="InterPro"/>
</dbReference>
<dbReference type="InterPro" id="IPR008471">
    <property type="entry name" value="MnmC-like_methylTransf"/>
</dbReference>
<evidence type="ECO:0000313" key="2">
    <source>
        <dbReference type="EMBL" id="API87188.1"/>
    </source>
</evidence>
<accession>A0A1L4BTL4</accession>
<dbReference type="PANTHER" id="PTHR39963">
    <property type="entry name" value="SLL0983 PROTEIN"/>
    <property type="match status" value="1"/>
</dbReference>
<dbReference type="AlphaFoldDB" id="A0A1L4BTL4"/>
<dbReference type="KEGG" id="frx:F7310_07360"/>
<dbReference type="PANTHER" id="PTHR39963:SF1">
    <property type="entry name" value="MNMC-LIKE METHYLTRANSFERASE DOMAIN-CONTAINING PROTEIN"/>
    <property type="match status" value="1"/>
</dbReference>
<feature type="domain" description="MnmC-like methyltransferase" evidence="1">
    <location>
        <begin position="120"/>
        <end position="224"/>
    </location>
</feature>
<evidence type="ECO:0000259" key="1">
    <source>
        <dbReference type="Pfam" id="PF05430"/>
    </source>
</evidence>
<dbReference type="Pfam" id="PF05430">
    <property type="entry name" value="Methyltransf_30"/>
    <property type="match status" value="1"/>
</dbReference>
<dbReference type="OrthoDB" id="9786494at2"/>
<protein>
    <submittedName>
        <fullName evidence="2">tRNA U-34 5-methylaminomethyl-2-thiouridine biosynthesis protein</fullName>
    </submittedName>
</protein>
<sequence length="228" mass="26634">MDFAKVTWQENTPKSDIFDDFYFSSDSGVEESTYNFLEHNFLEDKFSSLNPKQKFCICETGFGTGLNFTLTFNLWQKVAPKDAQLEFISFEKYPMDLEDITKVLNSFEQLNNYERFLELYKPQKGLNKISFDNIVLKLIIDDINSIEQYSFSKVDSWFLDGFAPARNITMWSDNLFKNMALRSNLSSSFATFTASSQVRKQLQKYGFKVKKDSGFGKKREMMYGFFNS</sequence>
<keyword evidence="3" id="KW-1185">Reference proteome</keyword>
<organism evidence="2 3">
    <name type="scientific">Francisella uliginis</name>
    <dbReference type="NCBI Taxonomy" id="573570"/>
    <lineage>
        <taxon>Bacteria</taxon>
        <taxon>Pseudomonadati</taxon>
        <taxon>Pseudomonadota</taxon>
        <taxon>Gammaproteobacteria</taxon>
        <taxon>Thiotrichales</taxon>
        <taxon>Francisellaceae</taxon>
        <taxon>Francisella</taxon>
    </lineage>
</organism>
<dbReference type="EMBL" id="CP016796">
    <property type="protein sequence ID" value="API87188.1"/>
    <property type="molecule type" value="Genomic_DNA"/>
</dbReference>
<dbReference type="Gene3D" id="3.40.50.150">
    <property type="entry name" value="Vaccinia Virus protein VP39"/>
    <property type="match status" value="1"/>
</dbReference>
<dbReference type="NCBIfam" id="NF033855">
    <property type="entry name" value="tRNA_MNMC2"/>
    <property type="match status" value="1"/>
</dbReference>
<proteinExistence type="predicted"/>
<evidence type="ECO:0000313" key="3">
    <source>
        <dbReference type="Proteomes" id="UP000184222"/>
    </source>
</evidence>
<dbReference type="STRING" id="573570.F7310_07360"/>
<name>A0A1L4BTL4_9GAMM</name>
<dbReference type="Proteomes" id="UP000184222">
    <property type="component" value="Chromosome"/>
</dbReference>
<gene>
    <name evidence="2" type="ORF">F7310_07360</name>
</gene>
<dbReference type="RefSeq" id="WP_072712895.1">
    <property type="nucleotide sequence ID" value="NZ_CP016796.1"/>
</dbReference>
<dbReference type="InterPro" id="IPR029063">
    <property type="entry name" value="SAM-dependent_MTases_sf"/>
</dbReference>
<dbReference type="GO" id="GO:0004808">
    <property type="term" value="F:tRNA (5-methylaminomethyl-2-thiouridylate)(34)-methyltransferase activity"/>
    <property type="evidence" value="ECO:0007669"/>
    <property type="project" value="InterPro"/>
</dbReference>
<dbReference type="InterPro" id="IPR047785">
    <property type="entry name" value="tRNA_MNMC2"/>
</dbReference>